<protein>
    <submittedName>
        <fullName evidence="4">PP2C family protein-serine/threonine phosphatase</fullName>
    </submittedName>
</protein>
<dbReference type="Gene3D" id="3.60.40.10">
    <property type="entry name" value="PPM-type phosphatase domain"/>
    <property type="match status" value="1"/>
</dbReference>
<comment type="caution">
    <text evidence="4">The sequence shown here is derived from an EMBL/GenBank/DDBJ whole genome shotgun (WGS) entry which is preliminary data.</text>
</comment>
<accession>A0ABP7I591</accession>
<feature type="transmembrane region" description="Helical" evidence="2">
    <location>
        <begin position="51"/>
        <end position="70"/>
    </location>
</feature>
<feature type="transmembrane region" description="Helical" evidence="2">
    <location>
        <begin position="90"/>
        <end position="112"/>
    </location>
</feature>
<dbReference type="EMBL" id="BAAAZR010000008">
    <property type="protein sequence ID" value="GAA3810489.1"/>
    <property type="molecule type" value="Genomic_DNA"/>
</dbReference>
<organism evidence="4 5">
    <name type="scientific">Sphaerisporangium flaviroseum</name>
    <dbReference type="NCBI Taxonomy" id="509199"/>
    <lineage>
        <taxon>Bacteria</taxon>
        <taxon>Bacillati</taxon>
        <taxon>Actinomycetota</taxon>
        <taxon>Actinomycetes</taxon>
        <taxon>Streptosporangiales</taxon>
        <taxon>Streptosporangiaceae</taxon>
        <taxon>Sphaerisporangium</taxon>
    </lineage>
</organism>
<dbReference type="Pfam" id="PF07228">
    <property type="entry name" value="SpoIIE"/>
    <property type="match status" value="1"/>
</dbReference>
<name>A0ABP7I591_9ACTN</name>
<dbReference type="PANTHER" id="PTHR43156">
    <property type="entry name" value="STAGE II SPORULATION PROTEIN E-RELATED"/>
    <property type="match status" value="1"/>
</dbReference>
<proteinExistence type="predicted"/>
<dbReference type="Proteomes" id="UP001500888">
    <property type="component" value="Unassembled WGS sequence"/>
</dbReference>
<dbReference type="InterPro" id="IPR001932">
    <property type="entry name" value="PPM-type_phosphatase-like_dom"/>
</dbReference>
<dbReference type="InterPro" id="IPR052016">
    <property type="entry name" value="Bact_Sigma-Reg"/>
</dbReference>
<sequence>MTVALVPVTMVLWQVGAVVVFLGGDVRVYAGRVPLQRVRSDQRRPWRSGHALVGLPLALMVLITIAELWSPPEVQLSPLLVMAPAITASFGGPRLTGMVGGIAVVDLILLDLRSDSLGTRTMQTQLAALIVVSALLVLFTYIRDRHRMELTRVRSVAEAAQRALLRPLPPQLAGVRLASMYLAAEQEAQIGGDLYAAARTPCGARIVIGDVRGKGLPSVSDAALLLGAFREAARRHAELPDVVLHLDESVSADLEEQAQGCREAGENFITAAVLDIPDDRPVIDMINCGHPPPLLIRDREVMALQVDDPVPPLGLGALADPAYHVETFDFKAGDTLLLYTDGVIEARGPSGAFYPLTERITMWRRDGPETLVEHVRDDLLAYVGGCLGDDAAMVAIQRLPE</sequence>
<evidence type="ECO:0000313" key="4">
    <source>
        <dbReference type="EMBL" id="GAA3810489.1"/>
    </source>
</evidence>
<gene>
    <name evidence="4" type="ORF">GCM10022226_33570</name>
</gene>
<evidence type="ECO:0000259" key="3">
    <source>
        <dbReference type="SMART" id="SM00331"/>
    </source>
</evidence>
<dbReference type="SUPFAM" id="SSF81606">
    <property type="entry name" value="PP2C-like"/>
    <property type="match status" value="1"/>
</dbReference>
<keyword evidence="2" id="KW-1133">Transmembrane helix</keyword>
<evidence type="ECO:0000256" key="1">
    <source>
        <dbReference type="ARBA" id="ARBA00022801"/>
    </source>
</evidence>
<dbReference type="SMART" id="SM00331">
    <property type="entry name" value="PP2C_SIG"/>
    <property type="match status" value="1"/>
</dbReference>
<keyword evidence="1" id="KW-0378">Hydrolase</keyword>
<keyword evidence="5" id="KW-1185">Reference proteome</keyword>
<dbReference type="InterPro" id="IPR036457">
    <property type="entry name" value="PPM-type-like_dom_sf"/>
</dbReference>
<dbReference type="PANTHER" id="PTHR43156:SF2">
    <property type="entry name" value="STAGE II SPORULATION PROTEIN E"/>
    <property type="match status" value="1"/>
</dbReference>
<feature type="domain" description="PPM-type phosphatase" evidence="3">
    <location>
        <begin position="175"/>
        <end position="398"/>
    </location>
</feature>
<keyword evidence="2" id="KW-0472">Membrane</keyword>
<keyword evidence="2" id="KW-0812">Transmembrane</keyword>
<feature type="transmembrane region" description="Helical" evidence="2">
    <location>
        <begin position="12"/>
        <end position="30"/>
    </location>
</feature>
<evidence type="ECO:0000256" key="2">
    <source>
        <dbReference type="SAM" id="Phobius"/>
    </source>
</evidence>
<reference evidence="5" key="1">
    <citation type="journal article" date="2019" name="Int. J. Syst. Evol. Microbiol.">
        <title>The Global Catalogue of Microorganisms (GCM) 10K type strain sequencing project: providing services to taxonomists for standard genome sequencing and annotation.</title>
        <authorList>
            <consortium name="The Broad Institute Genomics Platform"/>
            <consortium name="The Broad Institute Genome Sequencing Center for Infectious Disease"/>
            <person name="Wu L."/>
            <person name="Ma J."/>
        </authorList>
    </citation>
    <scope>NUCLEOTIDE SEQUENCE [LARGE SCALE GENOMIC DNA]</scope>
    <source>
        <strain evidence="5">JCM 16908</strain>
    </source>
</reference>
<feature type="transmembrane region" description="Helical" evidence="2">
    <location>
        <begin position="124"/>
        <end position="142"/>
    </location>
</feature>
<evidence type="ECO:0000313" key="5">
    <source>
        <dbReference type="Proteomes" id="UP001500888"/>
    </source>
</evidence>